<evidence type="ECO:0000313" key="2">
    <source>
        <dbReference type="EMBL" id="MDD1147110.1"/>
    </source>
</evidence>
<feature type="region of interest" description="Disordered" evidence="1">
    <location>
        <begin position="131"/>
        <end position="153"/>
    </location>
</feature>
<organism evidence="2 3">
    <name type="scientific">Pseudomonas idahonensis</name>
    <dbReference type="NCBI Taxonomy" id="2942628"/>
    <lineage>
        <taxon>Bacteria</taxon>
        <taxon>Pseudomonadati</taxon>
        <taxon>Pseudomonadota</taxon>
        <taxon>Gammaproteobacteria</taxon>
        <taxon>Pseudomonadales</taxon>
        <taxon>Pseudomonadaceae</taxon>
        <taxon>Pseudomonas</taxon>
    </lineage>
</organism>
<dbReference type="EMBL" id="JAMDGR010000001">
    <property type="protein sequence ID" value="MDD1147110.1"/>
    <property type="molecule type" value="Genomic_DNA"/>
</dbReference>
<dbReference type="Proteomes" id="UP001217610">
    <property type="component" value="Unassembled WGS sequence"/>
</dbReference>
<sequence length="153" mass="17391">MMREQKTEVILAPETPTMVIDSIQSKADGTFVIELNGYPFHATEPETPDVFALVQALIKDGAPCTGYVEPQIPGEDLKQVERAWRYGEIERAKWLRERHRDEQDLGVSTTLTAEQFSELLGYLKALRDWPQSPDFPQAEHRPVAPSWIAEQTP</sequence>
<comment type="caution">
    <text evidence="2">The sequence shown here is derived from an EMBL/GenBank/DDBJ whole genome shotgun (WGS) entry which is preliminary data.</text>
</comment>
<proteinExistence type="predicted"/>
<name>A0ABT5PZE5_9PSED</name>
<reference evidence="2 3" key="1">
    <citation type="submission" date="2022-05" db="EMBL/GenBank/DDBJ databases">
        <title>Novel Pseudomonas spp. Isolated from a Rainbow Trout Aquaculture Facility.</title>
        <authorList>
            <person name="Testerman T."/>
            <person name="Graf J."/>
        </authorList>
    </citation>
    <scope>NUCLEOTIDE SEQUENCE [LARGE SCALE GENOMIC DNA]</scope>
    <source>
        <strain evidence="2 3">ID357</strain>
    </source>
</reference>
<dbReference type="RefSeq" id="WP_273922273.1">
    <property type="nucleotide sequence ID" value="NZ_JAMDGR010000001.1"/>
</dbReference>
<accession>A0ABT5PZE5</accession>
<keyword evidence="3" id="KW-1185">Reference proteome</keyword>
<evidence type="ECO:0000313" key="3">
    <source>
        <dbReference type="Proteomes" id="UP001217610"/>
    </source>
</evidence>
<evidence type="ECO:0000256" key="1">
    <source>
        <dbReference type="SAM" id="MobiDB-lite"/>
    </source>
</evidence>
<gene>
    <name evidence="2" type="ORF">M5G25_02365</name>
</gene>
<protein>
    <submittedName>
        <fullName evidence="2">Phage tail assembly chaperone</fullName>
    </submittedName>
</protein>